<dbReference type="AlphaFoldDB" id="A0A6J5UVZ0"/>
<sequence length="237" mass="26860">MLKAKVVTMETNNSIATRPSWPAPARVLPSLGTDLHYYFTNLAKIYGPIYKLKLGSKLCFVISSPTLVKQVLRDHENYIFQSRRHRCCTDCLIYGGTDIAFAPYGPDWRKLRKVVMNHTLSNANVDACYALRKKRWTGLSAIFMEKLAPPIDFGEVAFFTSINTLSAWYEAETLQEEKGATGVGVELRKVVTEIIGLLVKPNVSDFFPMLARFDIQGIRRRQQKAIKRSSVLPLKSR</sequence>
<evidence type="ECO:0008006" key="3">
    <source>
        <dbReference type="Google" id="ProtNLM"/>
    </source>
</evidence>
<dbReference type="GO" id="GO:0004497">
    <property type="term" value="F:monooxygenase activity"/>
    <property type="evidence" value="ECO:0007669"/>
    <property type="project" value="InterPro"/>
</dbReference>
<evidence type="ECO:0000313" key="1">
    <source>
        <dbReference type="EMBL" id="CAB4279777.1"/>
    </source>
</evidence>
<organism evidence="1 2">
    <name type="scientific">Prunus armeniaca</name>
    <name type="common">Apricot</name>
    <name type="synonym">Armeniaca vulgaris</name>
    <dbReference type="NCBI Taxonomy" id="36596"/>
    <lineage>
        <taxon>Eukaryota</taxon>
        <taxon>Viridiplantae</taxon>
        <taxon>Streptophyta</taxon>
        <taxon>Embryophyta</taxon>
        <taxon>Tracheophyta</taxon>
        <taxon>Spermatophyta</taxon>
        <taxon>Magnoliopsida</taxon>
        <taxon>eudicotyledons</taxon>
        <taxon>Gunneridae</taxon>
        <taxon>Pentapetalae</taxon>
        <taxon>rosids</taxon>
        <taxon>fabids</taxon>
        <taxon>Rosales</taxon>
        <taxon>Rosaceae</taxon>
        <taxon>Amygdaloideae</taxon>
        <taxon>Amygdaleae</taxon>
        <taxon>Prunus</taxon>
    </lineage>
</organism>
<dbReference type="GO" id="GO:0020037">
    <property type="term" value="F:heme binding"/>
    <property type="evidence" value="ECO:0007669"/>
    <property type="project" value="InterPro"/>
</dbReference>
<name>A0A6J5UVZ0_PRUAR</name>
<dbReference type="Pfam" id="PF00067">
    <property type="entry name" value="p450"/>
    <property type="match status" value="1"/>
</dbReference>
<reference evidence="1 2" key="1">
    <citation type="submission" date="2020-05" db="EMBL/GenBank/DDBJ databases">
        <authorList>
            <person name="Campoy J."/>
            <person name="Schneeberger K."/>
            <person name="Spophaly S."/>
        </authorList>
    </citation>
    <scope>NUCLEOTIDE SEQUENCE [LARGE SCALE GENOMIC DNA]</scope>
    <source>
        <strain evidence="1">PruArmRojPasFocal</strain>
    </source>
</reference>
<dbReference type="EMBL" id="CAEKDK010000005">
    <property type="protein sequence ID" value="CAB4279777.1"/>
    <property type="molecule type" value="Genomic_DNA"/>
</dbReference>
<dbReference type="SUPFAM" id="SSF48264">
    <property type="entry name" value="Cytochrome P450"/>
    <property type="match status" value="1"/>
</dbReference>
<proteinExistence type="predicted"/>
<dbReference type="InterPro" id="IPR001128">
    <property type="entry name" value="Cyt_P450"/>
</dbReference>
<accession>A0A6J5UVZ0</accession>
<dbReference type="GO" id="GO:0016705">
    <property type="term" value="F:oxidoreductase activity, acting on paired donors, with incorporation or reduction of molecular oxygen"/>
    <property type="evidence" value="ECO:0007669"/>
    <property type="project" value="InterPro"/>
</dbReference>
<gene>
    <name evidence="1" type="ORF">CURHAP_LOCUS32370</name>
</gene>
<evidence type="ECO:0000313" key="2">
    <source>
        <dbReference type="Proteomes" id="UP000507222"/>
    </source>
</evidence>
<dbReference type="PANTHER" id="PTHR47951">
    <property type="entry name" value="OS08G0547900 PROTEIN"/>
    <property type="match status" value="1"/>
</dbReference>
<protein>
    <recommendedName>
        <fullName evidence="3">Cytochrome P450</fullName>
    </recommendedName>
</protein>
<dbReference type="InterPro" id="IPR036396">
    <property type="entry name" value="Cyt_P450_sf"/>
</dbReference>
<dbReference type="Proteomes" id="UP000507222">
    <property type="component" value="Unassembled WGS sequence"/>
</dbReference>
<dbReference type="PANTHER" id="PTHR47951:SF7">
    <property type="entry name" value="FLAVONOID 3',5'-HYDROXYLASE-LIKE ISOFORM X1"/>
    <property type="match status" value="1"/>
</dbReference>
<dbReference type="GO" id="GO:0005506">
    <property type="term" value="F:iron ion binding"/>
    <property type="evidence" value="ECO:0007669"/>
    <property type="project" value="InterPro"/>
</dbReference>
<dbReference type="Gene3D" id="1.10.630.10">
    <property type="entry name" value="Cytochrome P450"/>
    <property type="match status" value="1"/>
</dbReference>